<dbReference type="GO" id="GO:0002764">
    <property type="term" value="P:immune response-regulating signaling pathway"/>
    <property type="evidence" value="ECO:0007669"/>
    <property type="project" value="TreeGrafter"/>
</dbReference>
<keyword evidence="7" id="KW-0472">Membrane</keyword>
<feature type="domain" description="Ig-like" evidence="12">
    <location>
        <begin position="124"/>
        <end position="197"/>
    </location>
</feature>
<dbReference type="Gene3D" id="2.60.40.10">
    <property type="entry name" value="Immunoglobulins"/>
    <property type="match status" value="2"/>
</dbReference>
<evidence type="ECO:0000256" key="1">
    <source>
        <dbReference type="ARBA" id="ARBA00004162"/>
    </source>
</evidence>
<keyword evidence="9" id="KW-0325">Glycoprotein</keyword>
<organism evidence="13 14">
    <name type="scientific">Jaculus jaculus</name>
    <name type="common">Lesser Egyptian jerboa</name>
    <dbReference type="NCBI Taxonomy" id="51337"/>
    <lineage>
        <taxon>Eukaryota</taxon>
        <taxon>Metazoa</taxon>
        <taxon>Chordata</taxon>
        <taxon>Craniata</taxon>
        <taxon>Vertebrata</taxon>
        <taxon>Euteleostomi</taxon>
        <taxon>Mammalia</taxon>
        <taxon>Eutheria</taxon>
        <taxon>Euarchontoglires</taxon>
        <taxon>Glires</taxon>
        <taxon>Rodentia</taxon>
        <taxon>Myomorpha</taxon>
        <taxon>Dipodoidea</taxon>
        <taxon>Dipodidae</taxon>
        <taxon>Dipodinae</taxon>
        <taxon>Jaculus</taxon>
    </lineage>
</organism>
<evidence type="ECO:0000313" key="13">
    <source>
        <dbReference type="Ensembl" id="ENSJJAP00000012042.1"/>
    </source>
</evidence>
<dbReference type="Ensembl" id="ENSJJAT00000018524.1">
    <property type="protein sequence ID" value="ENSJJAP00000012042.1"/>
    <property type="gene ID" value="ENSJJAG00000015200.1"/>
</dbReference>
<protein>
    <recommendedName>
        <fullName evidence="12">Ig-like domain-containing protein</fullName>
    </recommendedName>
</protein>
<keyword evidence="14" id="KW-1185">Reference proteome</keyword>
<evidence type="ECO:0000256" key="2">
    <source>
        <dbReference type="ARBA" id="ARBA00022475"/>
    </source>
</evidence>
<dbReference type="PROSITE" id="PS50835">
    <property type="entry name" value="IG_LIKE"/>
    <property type="match status" value="2"/>
</dbReference>
<keyword evidence="4 11" id="KW-0732">Signal</keyword>
<dbReference type="InterPro" id="IPR003599">
    <property type="entry name" value="Ig_sub"/>
</dbReference>
<dbReference type="Proteomes" id="UP000694385">
    <property type="component" value="Unassembled WGS sequence"/>
</dbReference>
<evidence type="ECO:0000256" key="3">
    <source>
        <dbReference type="ARBA" id="ARBA00022692"/>
    </source>
</evidence>
<dbReference type="GO" id="GO:0005886">
    <property type="term" value="C:plasma membrane"/>
    <property type="evidence" value="ECO:0007669"/>
    <property type="project" value="UniProtKB-SubCell"/>
</dbReference>
<evidence type="ECO:0000256" key="11">
    <source>
        <dbReference type="SAM" id="SignalP"/>
    </source>
</evidence>
<dbReference type="GeneTree" id="ENSGT01100000263478"/>
<sequence length="220" mass="24485">MTFTFIALTCLGLSLGPRTSVLAGNLLKPTIRAEPGSVVTSGMRVTIFCEGTKGVHEYYVYRDGSLYPWSTQRPLDGRNEAEFSIPYIEHYDAGQYHCNYWTSAGWSQYSDPLELVVTGFYVNPSLSALPSSVVTSGGNLTLQCASWQAYDRFILTKEGGQELSWTLNSQYIFTNGQHQALFTVGPMTPSHSGIFRCYGSYKSFPQMWSKPSDPLKIHVS</sequence>
<name>A0A8C5KJZ7_JACJA</name>
<keyword evidence="3" id="KW-0812">Transmembrane</keyword>
<dbReference type="InterPro" id="IPR036179">
    <property type="entry name" value="Ig-like_dom_sf"/>
</dbReference>
<evidence type="ECO:0000256" key="8">
    <source>
        <dbReference type="ARBA" id="ARBA00023157"/>
    </source>
</evidence>
<reference evidence="13" key="1">
    <citation type="submission" date="2025-08" db="UniProtKB">
        <authorList>
            <consortium name="Ensembl"/>
        </authorList>
    </citation>
    <scope>IDENTIFICATION</scope>
</reference>
<keyword evidence="6" id="KW-1133">Transmembrane helix</keyword>
<evidence type="ECO:0000256" key="5">
    <source>
        <dbReference type="ARBA" id="ARBA00022737"/>
    </source>
</evidence>
<dbReference type="SMART" id="SM00409">
    <property type="entry name" value="IG"/>
    <property type="match status" value="2"/>
</dbReference>
<evidence type="ECO:0000256" key="9">
    <source>
        <dbReference type="ARBA" id="ARBA00023180"/>
    </source>
</evidence>
<evidence type="ECO:0000313" key="14">
    <source>
        <dbReference type="Proteomes" id="UP000694385"/>
    </source>
</evidence>
<evidence type="ECO:0000256" key="10">
    <source>
        <dbReference type="ARBA" id="ARBA00023319"/>
    </source>
</evidence>
<dbReference type="PANTHER" id="PTHR11738">
    <property type="entry name" value="MHC CLASS I NK CELL RECEPTOR"/>
    <property type="match status" value="1"/>
</dbReference>
<dbReference type="GO" id="GO:0032396">
    <property type="term" value="F:inhibitory MHC class I receptor activity"/>
    <property type="evidence" value="ECO:0007669"/>
    <property type="project" value="TreeGrafter"/>
</dbReference>
<dbReference type="PANTHER" id="PTHR11738:SF179">
    <property type="entry name" value="LEUKOCYTE IMMUNOGLOBULIN-LIKE RECEPTOR SUBFAMILY A MEMBER 5"/>
    <property type="match status" value="1"/>
</dbReference>
<evidence type="ECO:0000256" key="7">
    <source>
        <dbReference type="ARBA" id="ARBA00023136"/>
    </source>
</evidence>
<evidence type="ECO:0000256" key="4">
    <source>
        <dbReference type="ARBA" id="ARBA00022729"/>
    </source>
</evidence>
<proteinExistence type="predicted"/>
<dbReference type="FunFam" id="2.60.40.10:FF:000049">
    <property type="entry name" value="Leukocyte immunoglobulin-like receptor subfamily B member 1"/>
    <property type="match status" value="2"/>
</dbReference>
<dbReference type="GO" id="GO:0019221">
    <property type="term" value="P:cytokine-mediated signaling pathway"/>
    <property type="evidence" value="ECO:0007669"/>
    <property type="project" value="TreeGrafter"/>
</dbReference>
<dbReference type="OMA" id="TFRCYSY"/>
<feature type="chain" id="PRO_5034189707" description="Ig-like domain-containing protein" evidence="11">
    <location>
        <begin position="24"/>
        <end position="220"/>
    </location>
</feature>
<evidence type="ECO:0000256" key="6">
    <source>
        <dbReference type="ARBA" id="ARBA00022989"/>
    </source>
</evidence>
<feature type="domain" description="Ig-like" evidence="12">
    <location>
        <begin position="17"/>
        <end position="98"/>
    </location>
</feature>
<accession>A0A8C5KJZ7</accession>
<dbReference type="InterPro" id="IPR013783">
    <property type="entry name" value="Ig-like_fold"/>
</dbReference>
<comment type="subcellular location">
    <subcellularLocation>
        <location evidence="1">Cell membrane</location>
        <topology evidence="1">Single-pass membrane protein</topology>
    </subcellularLocation>
</comment>
<dbReference type="InterPro" id="IPR050412">
    <property type="entry name" value="Ig-like_Receptors_ImmuneReg"/>
</dbReference>
<dbReference type="SUPFAM" id="SSF48726">
    <property type="entry name" value="Immunoglobulin"/>
    <property type="match status" value="2"/>
</dbReference>
<keyword evidence="5" id="KW-0677">Repeat</keyword>
<evidence type="ECO:0000259" key="12">
    <source>
        <dbReference type="PROSITE" id="PS50835"/>
    </source>
</evidence>
<feature type="signal peptide" evidence="11">
    <location>
        <begin position="1"/>
        <end position="23"/>
    </location>
</feature>
<dbReference type="AlphaFoldDB" id="A0A8C5KJZ7"/>
<dbReference type="InterPro" id="IPR007110">
    <property type="entry name" value="Ig-like_dom"/>
</dbReference>
<dbReference type="Pfam" id="PF13895">
    <property type="entry name" value="Ig_2"/>
    <property type="match status" value="2"/>
</dbReference>
<keyword evidence="10" id="KW-0393">Immunoglobulin domain</keyword>
<reference evidence="13" key="2">
    <citation type="submission" date="2025-09" db="UniProtKB">
        <authorList>
            <consortium name="Ensembl"/>
        </authorList>
    </citation>
    <scope>IDENTIFICATION</scope>
</reference>
<dbReference type="CDD" id="cd16843">
    <property type="entry name" value="IgC2_D1_D2_LILR_KIR_like"/>
    <property type="match status" value="1"/>
</dbReference>
<keyword evidence="2" id="KW-1003">Cell membrane</keyword>
<keyword evidence="8" id="KW-1015">Disulfide bond</keyword>